<evidence type="ECO:0000256" key="1">
    <source>
        <dbReference type="RuleBase" id="RU361155"/>
    </source>
</evidence>
<evidence type="ECO:0000313" key="5">
    <source>
        <dbReference type="Proteomes" id="UP000007875"/>
    </source>
</evidence>
<dbReference type="GO" id="GO:0001517">
    <property type="term" value="F:N-acetylglucosamine 6-O-sulfotransferase activity"/>
    <property type="evidence" value="ECO:0007669"/>
    <property type="project" value="TreeGrafter"/>
</dbReference>
<keyword evidence="2" id="KW-0812">Transmembrane</keyword>
<organism evidence="4 5">
    <name type="scientific">Ciona savignyi</name>
    <name type="common">Pacific transparent sea squirt</name>
    <dbReference type="NCBI Taxonomy" id="51511"/>
    <lineage>
        <taxon>Eukaryota</taxon>
        <taxon>Metazoa</taxon>
        <taxon>Chordata</taxon>
        <taxon>Tunicata</taxon>
        <taxon>Ascidiacea</taxon>
        <taxon>Phlebobranchia</taxon>
        <taxon>Cionidae</taxon>
        <taxon>Ciona</taxon>
    </lineage>
</organism>
<dbReference type="EC" id="2.8.2.-" evidence="1"/>
<feature type="transmembrane region" description="Helical" evidence="2">
    <location>
        <begin position="47"/>
        <end position="65"/>
    </location>
</feature>
<dbReference type="PANTHER" id="PTHR10704:SF71">
    <property type="entry name" value="CARBOHYDRATE SULFOTRANSFERASE 1-LIKE"/>
    <property type="match status" value="1"/>
</dbReference>
<dbReference type="GO" id="GO:0006790">
    <property type="term" value="P:sulfur compound metabolic process"/>
    <property type="evidence" value="ECO:0007669"/>
    <property type="project" value="TreeGrafter"/>
</dbReference>
<dbReference type="InterPro" id="IPR027417">
    <property type="entry name" value="P-loop_NTPase"/>
</dbReference>
<dbReference type="Proteomes" id="UP000007875">
    <property type="component" value="Unassembled WGS sequence"/>
</dbReference>
<accession>H2YDE9</accession>
<dbReference type="Gene3D" id="3.40.50.300">
    <property type="entry name" value="P-loop containing nucleotide triphosphate hydrolases"/>
    <property type="match status" value="1"/>
</dbReference>
<dbReference type="InterPro" id="IPR000863">
    <property type="entry name" value="Sulfotransferase_dom"/>
</dbReference>
<dbReference type="HOGENOM" id="CLU_028381_3_2_1"/>
<comment type="similarity">
    <text evidence="1">Belongs to the sulfotransferase 1 family.</text>
</comment>
<evidence type="ECO:0000259" key="3">
    <source>
        <dbReference type="Pfam" id="PF00685"/>
    </source>
</evidence>
<dbReference type="PANTHER" id="PTHR10704">
    <property type="entry name" value="CARBOHYDRATE SULFOTRANSFERASE"/>
    <property type="match status" value="1"/>
</dbReference>
<feature type="domain" description="Sulfotransferase" evidence="3">
    <location>
        <begin position="98"/>
        <end position="337"/>
    </location>
</feature>
<sequence length="471" mass="54034">MQGDFQHRDVMNPNDLWASDVRKPNRPKSRVGFPVVHMNKRMLNYRAFTIQLVLIVLLVVCITVMRDPFKTRHQTVLNSFIGGGYATKTATENKHKGVIILTNHRSGSTFTGELFNQNDDVFYVFEPLIMAKSGCENEDGKVNMLEKMIRCQFHLISDLQGITPRDYATENCLSHNFCFRQKSKVLCSKQFCTQGDPQSCSRCEPVDPIMASDACGQSKVVVIKVIRMCHLESLRNLVTNPKFDIKIVHLVRDPRGVFQSVSGVSRKSPESEISRTCGQTRDNLEAALSAKWLEGKYKLLRYEDLCRDPLQTTQDLYKFTGLDIKPNIERWVQLNTNGSARSMDARGYRILRKMKKKLRLPIRNAQPIKKLKILKTSSSSRMKRTLFKNDLKTVFLKKLNNDPYTTTRNSTANWWKWTRTLDDHELAYVQHKCSAMMQSLNYNFITNTTLSIDEPDALLEPLCNSVTLGNC</sequence>
<dbReference type="SUPFAM" id="SSF52540">
    <property type="entry name" value="P-loop containing nucleoside triphosphate hydrolases"/>
    <property type="match status" value="1"/>
</dbReference>
<reference evidence="5" key="1">
    <citation type="submission" date="2003-08" db="EMBL/GenBank/DDBJ databases">
        <authorList>
            <person name="Birren B."/>
            <person name="Nusbaum C."/>
            <person name="Abebe A."/>
            <person name="Abouelleil A."/>
            <person name="Adekoya E."/>
            <person name="Ait-zahra M."/>
            <person name="Allen N."/>
            <person name="Allen T."/>
            <person name="An P."/>
            <person name="Anderson M."/>
            <person name="Anderson S."/>
            <person name="Arachchi H."/>
            <person name="Armbruster J."/>
            <person name="Bachantsang P."/>
            <person name="Baldwin J."/>
            <person name="Barry A."/>
            <person name="Bayul T."/>
            <person name="Blitshsteyn B."/>
            <person name="Bloom T."/>
            <person name="Blye J."/>
            <person name="Boguslavskiy L."/>
            <person name="Borowsky M."/>
            <person name="Boukhgalter B."/>
            <person name="Brunache A."/>
            <person name="Butler J."/>
            <person name="Calixte N."/>
            <person name="Calvo S."/>
            <person name="Camarata J."/>
            <person name="Campo K."/>
            <person name="Chang J."/>
            <person name="Cheshatsang Y."/>
            <person name="Citroen M."/>
            <person name="Collymore A."/>
            <person name="Considine T."/>
            <person name="Cook A."/>
            <person name="Cooke P."/>
            <person name="Corum B."/>
            <person name="Cuomo C."/>
            <person name="David R."/>
            <person name="Dawoe T."/>
            <person name="Degray S."/>
            <person name="Dodge S."/>
            <person name="Dooley K."/>
            <person name="Dorje P."/>
            <person name="Dorjee K."/>
            <person name="Dorris L."/>
            <person name="Duffey N."/>
            <person name="Dupes A."/>
            <person name="Elkins T."/>
            <person name="Engels R."/>
            <person name="Erickson J."/>
            <person name="Farina A."/>
            <person name="Faro S."/>
            <person name="Ferreira P."/>
            <person name="Fischer H."/>
            <person name="Fitzgerald M."/>
            <person name="Foley K."/>
            <person name="Gage D."/>
            <person name="Galagan J."/>
            <person name="Gearin G."/>
            <person name="Gnerre S."/>
            <person name="Gnirke A."/>
            <person name="Goyette A."/>
            <person name="Graham J."/>
            <person name="Grandbois E."/>
            <person name="Gyaltsen K."/>
            <person name="Hafez N."/>
            <person name="Hagopian D."/>
            <person name="Hagos B."/>
            <person name="Hall J."/>
            <person name="Hatcher B."/>
            <person name="Heller A."/>
            <person name="Higgins H."/>
            <person name="Honan T."/>
            <person name="Horn A."/>
            <person name="Houde N."/>
            <person name="Hughes L."/>
            <person name="Hulme W."/>
            <person name="Husby E."/>
            <person name="Iliev I."/>
            <person name="Jaffe D."/>
            <person name="Jones C."/>
            <person name="Kamal M."/>
            <person name="Kamat A."/>
            <person name="Kamvysselis M."/>
            <person name="Karlsson E."/>
            <person name="Kells C."/>
            <person name="Kieu A."/>
            <person name="Kisner P."/>
            <person name="Kodira C."/>
            <person name="Kulbokas E."/>
            <person name="Labutti K."/>
            <person name="Lama D."/>
            <person name="Landers T."/>
            <person name="Leger J."/>
            <person name="Levine S."/>
            <person name="Lewis D."/>
            <person name="Lewis T."/>
            <person name="Lindblad-toh K."/>
            <person name="Liu X."/>
            <person name="Lokyitsang T."/>
            <person name="Lokyitsang Y."/>
            <person name="Lucien O."/>
            <person name="Lui A."/>
            <person name="Ma L.J."/>
            <person name="Mabbitt R."/>
            <person name="Macdonald J."/>
            <person name="Maclean C."/>
            <person name="Major J."/>
            <person name="Manning J."/>
            <person name="Marabella R."/>
            <person name="Maru K."/>
            <person name="Matthews C."/>
            <person name="Mauceli E."/>
            <person name="Mccarthy M."/>
            <person name="Mcdonough S."/>
            <person name="Mcghee T."/>
            <person name="Meldrim J."/>
            <person name="Meneus L."/>
            <person name="Mesirov J."/>
            <person name="Mihalev A."/>
            <person name="Mihova T."/>
            <person name="Mikkelsen T."/>
            <person name="Mlenga V."/>
            <person name="Moru K."/>
            <person name="Mozes J."/>
            <person name="Mulrain L."/>
            <person name="Munson G."/>
            <person name="Naylor J."/>
            <person name="Newes C."/>
            <person name="Nguyen C."/>
            <person name="Nguyen N."/>
            <person name="Nguyen T."/>
            <person name="Nicol R."/>
            <person name="Nielsen C."/>
            <person name="Nizzari M."/>
            <person name="Norbu C."/>
            <person name="Norbu N."/>
            <person name="O'donnell P."/>
            <person name="Okoawo O."/>
            <person name="O'leary S."/>
            <person name="Omotosho B."/>
            <person name="O'neill K."/>
            <person name="Osman S."/>
            <person name="Parker S."/>
            <person name="Perrin D."/>
            <person name="Phunkhang P."/>
            <person name="Piqani B."/>
            <person name="Purcell S."/>
            <person name="Rachupka T."/>
            <person name="Ramasamy U."/>
            <person name="Rameau R."/>
            <person name="Ray V."/>
            <person name="Raymond C."/>
            <person name="Retta R."/>
            <person name="Richardson S."/>
            <person name="Rise C."/>
            <person name="Rodriguez J."/>
            <person name="Rogers J."/>
            <person name="Rogov P."/>
            <person name="Rutman M."/>
            <person name="Schupbach R."/>
            <person name="Seaman C."/>
            <person name="Settipalli S."/>
            <person name="Sharpe T."/>
            <person name="Sheridan J."/>
            <person name="Sherpa N."/>
            <person name="Shi J."/>
            <person name="Smirnov S."/>
            <person name="Smith C."/>
            <person name="Sougnez C."/>
            <person name="Spencer B."/>
            <person name="Stalker J."/>
            <person name="Stange-thomann N."/>
            <person name="Stavropoulos S."/>
            <person name="Stetson K."/>
            <person name="Stone C."/>
            <person name="Stone S."/>
            <person name="Stubbs M."/>
            <person name="Talamas J."/>
            <person name="Tchuinga P."/>
            <person name="Tenzing P."/>
            <person name="Tesfaye S."/>
            <person name="Theodore J."/>
            <person name="Thoulutsang Y."/>
            <person name="Topham K."/>
            <person name="Towey S."/>
            <person name="Tsamla T."/>
            <person name="Tsomo N."/>
            <person name="Vallee D."/>
            <person name="Vassiliev H."/>
            <person name="Venkataraman V."/>
            <person name="Vinson J."/>
            <person name="Vo A."/>
            <person name="Wade C."/>
            <person name="Wang S."/>
            <person name="Wangchuk T."/>
            <person name="Wangdi T."/>
            <person name="Whittaker C."/>
            <person name="Wilkinson J."/>
            <person name="Wu Y."/>
            <person name="Wyman D."/>
            <person name="Yadav S."/>
            <person name="Yang S."/>
            <person name="Yang X."/>
            <person name="Yeager S."/>
            <person name="Yee E."/>
            <person name="Young G."/>
            <person name="Zainoun J."/>
            <person name="Zembeck L."/>
            <person name="Zimmer A."/>
            <person name="Zody M."/>
            <person name="Lander E."/>
        </authorList>
    </citation>
    <scope>NUCLEOTIDE SEQUENCE [LARGE SCALE GENOMIC DNA]</scope>
</reference>
<dbReference type="Pfam" id="PF00685">
    <property type="entry name" value="Sulfotransfer_1"/>
    <property type="match status" value="1"/>
</dbReference>
<keyword evidence="2" id="KW-1133">Transmembrane helix</keyword>
<protein>
    <recommendedName>
        <fullName evidence="1">Sulfotransferase</fullName>
        <ecNumber evidence="1">2.8.2.-</ecNumber>
    </recommendedName>
</protein>
<proteinExistence type="inferred from homology"/>
<keyword evidence="1" id="KW-0808">Transferase</keyword>
<keyword evidence="5" id="KW-1185">Reference proteome</keyword>
<evidence type="ECO:0000313" key="4">
    <source>
        <dbReference type="Ensembl" id="ENSCSAVP00000003347.1"/>
    </source>
</evidence>
<evidence type="ECO:0000256" key="2">
    <source>
        <dbReference type="SAM" id="Phobius"/>
    </source>
</evidence>
<name>H2YDE9_CIOSA</name>
<dbReference type="GO" id="GO:0006044">
    <property type="term" value="P:N-acetylglucosamine metabolic process"/>
    <property type="evidence" value="ECO:0007669"/>
    <property type="project" value="TreeGrafter"/>
</dbReference>
<dbReference type="Ensembl" id="ENSCSAVT00000003398.1">
    <property type="protein sequence ID" value="ENSCSAVP00000003347.1"/>
    <property type="gene ID" value="ENSCSAVG00000001993.1"/>
</dbReference>
<dbReference type="InParanoid" id="H2YDE9"/>
<dbReference type="GeneTree" id="ENSGT00940000164976"/>
<reference evidence="4" key="2">
    <citation type="submission" date="2025-08" db="UniProtKB">
        <authorList>
            <consortium name="Ensembl"/>
        </authorList>
    </citation>
    <scope>IDENTIFICATION</scope>
</reference>
<reference evidence="4" key="3">
    <citation type="submission" date="2025-09" db="UniProtKB">
        <authorList>
            <consortium name="Ensembl"/>
        </authorList>
    </citation>
    <scope>IDENTIFICATION</scope>
</reference>
<dbReference type="AlphaFoldDB" id="H2YDE9"/>
<dbReference type="STRING" id="51511.ENSCSAVP00000003347"/>
<keyword evidence="2" id="KW-0472">Membrane</keyword>
<dbReference type="InterPro" id="IPR051135">
    <property type="entry name" value="Gal/GlcNAc/GalNAc_ST"/>
</dbReference>